<dbReference type="EMBL" id="OY731399">
    <property type="protein sequence ID" value="CAJ1932421.1"/>
    <property type="molecule type" value="Genomic_DNA"/>
</dbReference>
<feature type="compositionally biased region" description="Low complexity" evidence="1">
    <location>
        <begin position="50"/>
        <end position="63"/>
    </location>
</feature>
<evidence type="ECO:0000313" key="3">
    <source>
        <dbReference type="Proteomes" id="UP001189624"/>
    </source>
</evidence>
<dbReference type="Gramene" id="rna-AYBTSS11_LOCUS5809">
    <property type="protein sequence ID" value="CAJ1932421.1"/>
    <property type="gene ID" value="gene-AYBTSS11_LOCUS5809"/>
</dbReference>
<sequence length="157" mass="17168">MLTCFRCCQPVASGGYHPASNMGDPTMHAMFPTYMSGSSSFHIPPPLPPQHQLQQPSQHFLLASPPPPLPFPSPYSQHHHGLNDYYVGHVLSSGTKNHNLNDYTCIGAPVGQALVGDGKDRSLQNPQEETLNWGRGYSGTQLRLDTHSAINRCHNGL</sequence>
<gene>
    <name evidence="2" type="ORF">AYBTSS11_LOCUS5809</name>
</gene>
<reference evidence="2" key="1">
    <citation type="submission" date="2023-10" db="EMBL/GenBank/DDBJ databases">
        <authorList>
            <person name="Domelevo Entfellner J.-B."/>
        </authorList>
    </citation>
    <scope>NUCLEOTIDE SEQUENCE</scope>
</reference>
<accession>A0AA86S3U5</accession>
<keyword evidence="3" id="KW-1185">Reference proteome</keyword>
<protein>
    <submittedName>
        <fullName evidence="2">Uncharacterized protein</fullName>
    </submittedName>
</protein>
<evidence type="ECO:0000256" key="1">
    <source>
        <dbReference type="SAM" id="MobiDB-lite"/>
    </source>
</evidence>
<proteinExistence type="predicted"/>
<organism evidence="2 3">
    <name type="scientific">Sphenostylis stenocarpa</name>
    <dbReference type="NCBI Taxonomy" id="92480"/>
    <lineage>
        <taxon>Eukaryota</taxon>
        <taxon>Viridiplantae</taxon>
        <taxon>Streptophyta</taxon>
        <taxon>Embryophyta</taxon>
        <taxon>Tracheophyta</taxon>
        <taxon>Spermatophyta</taxon>
        <taxon>Magnoliopsida</taxon>
        <taxon>eudicotyledons</taxon>
        <taxon>Gunneridae</taxon>
        <taxon>Pentapetalae</taxon>
        <taxon>rosids</taxon>
        <taxon>fabids</taxon>
        <taxon>Fabales</taxon>
        <taxon>Fabaceae</taxon>
        <taxon>Papilionoideae</taxon>
        <taxon>50 kb inversion clade</taxon>
        <taxon>NPAAA clade</taxon>
        <taxon>indigoferoid/millettioid clade</taxon>
        <taxon>Phaseoleae</taxon>
        <taxon>Sphenostylis</taxon>
    </lineage>
</organism>
<dbReference type="Proteomes" id="UP001189624">
    <property type="component" value="Chromosome 2"/>
</dbReference>
<name>A0AA86S3U5_9FABA</name>
<feature type="region of interest" description="Disordered" evidence="1">
    <location>
        <begin position="41"/>
        <end position="67"/>
    </location>
</feature>
<dbReference type="AlphaFoldDB" id="A0AA86S3U5"/>
<evidence type="ECO:0000313" key="2">
    <source>
        <dbReference type="EMBL" id="CAJ1932421.1"/>
    </source>
</evidence>